<evidence type="ECO:0000313" key="2">
    <source>
        <dbReference type="Proteomes" id="UP000597341"/>
    </source>
</evidence>
<gene>
    <name evidence="1" type="ORF">GCM10011376_06310</name>
</gene>
<organism evidence="1 2">
    <name type="scientific">Nocardioides flavus</name>
    <name type="common">ex Wang et al. 2016</name>
    <dbReference type="NCBI Taxonomy" id="2058780"/>
    <lineage>
        <taxon>Bacteria</taxon>
        <taxon>Bacillati</taxon>
        <taxon>Actinomycetota</taxon>
        <taxon>Actinomycetes</taxon>
        <taxon>Propionibacteriales</taxon>
        <taxon>Nocardioidaceae</taxon>
        <taxon>Nocardioides</taxon>
    </lineage>
</organism>
<dbReference type="Proteomes" id="UP000597341">
    <property type="component" value="Unassembled WGS sequence"/>
</dbReference>
<sequence>MSRSCRDSATSIAVTTPPLCAMVVATAPTTLWSAAVYNRMVIEYDDAVAAMGQTLHLARGYGQVTSV</sequence>
<reference evidence="2" key="1">
    <citation type="journal article" date="2019" name="Int. J. Syst. Evol. Microbiol.">
        <title>The Global Catalogue of Microorganisms (GCM) 10K type strain sequencing project: providing services to taxonomists for standard genome sequencing and annotation.</title>
        <authorList>
            <consortium name="The Broad Institute Genomics Platform"/>
            <consortium name="The Broad Institute Genome Sequencing Center for Infectious Disease"/>
            <person name="Wu L."/>
            <person name="Ma J."/>
        </authorList>
    </citation>
    <scope>NUCLEOTIDE SEQUENCE [LARGE SCALE GENOMIC DNA]</scope>
    <source>
        <strain evidence="2">CGMCC 1.12791</strain>
    </source>
</reference>
<comment type="caution">
    <text evidence="1">The sequence shown here is derived from an EMBL/GenBank/DDBJ whole genome shotgun (WGS) entry which is preliminary data.</text>
</comment>
<protein>
    <submittedName>
        <fullName evidence="1">Uncharacterized protein</fullName>
    </submittedName>
</protein>
<accession>A0ABQ3HH16</accession>
<evidence type="ECO:0000313" key="1">
    <source>
        <dbReference type="EMBL" id="GHE15901.1"/>
    </source>
</evidence>
<dbReference type="EMBL" id="BNAD01000001">
    <property type="protein sequence ID" value="GHE15901.1"/>
    <property type="molecule type" value="Genomic_DNA"/>
</dbReference>
<name>A0ABQ3HH16_9ACTN</name>
<proteinExistence type="predicted"/>
<keyword evidence="2" id="KW-1185">Reference proteome</keyword>